<dbReference type="EMBL" id="CM001440">
    <property type="protein sequence ID" value="EHR58980.1"/>
    <property type="molecule type" value="Genomic_DNA"/>
</dbReference>
<accession>H5XPE6</accession>
<sequence length="63" mass="6698">MCHHLSGMLAALARDNAEGYVDSSARRRPDATDTTTPPADTAPTSTENPARTAQATITEGDRR</sequence>
<dbReference type="AlphaFoldDB" id="H5XPE6"/>
<name>H5XPE6_9PSEU</name>
<evidence type="ECO:0000313" key="2">
    <source>
        <dbReference type="EMBL" id="EHR58980.1"/>
    </source>
</evidence>
<dbReference type="HOGENOM" id="CLU_2883213_0_0_11"/>
<evidence type="ECO:0000313" key="3">
    <source>
        <dbReference type="Proteomes" id="UP000002791"/>
    </source>
</evidence>
<reference evidence="2 3" key="1">
    <citation type="submission" date="2011-11" db="EMBL/GenBank/DDBJ databases">
        <title>The Noncontiguous Finished sequence of Saccharomonospora cyanea NA-134.</title>
        <authorList>
            <consortium name="US DOE Joint Genome Institute"/>
            <person name="Lucas S."/>
            <person name="Han J."/>
            <person name="Lapidus A."/>
            <person name="Cheng J.-F."/>
            <person name="Goodwin L."/>
            <person name="Pitluck S."/>
            <person name="Peters L."/>
            <person name="Ovchinnikova G."/>
            <person name="Lu M."/>
            <person name="Detter J.C."/>
            <person name="Han C."/>
            <person name="Tapia R."/>
            <person name="Land M."/>
            <person name="Hauser L."/>
            <person name="Kyrpides N."/>
            <person name="Ivanova N."/>
            <person name="Pagani I."/>
            <person name="Brambilla E.-M."/>
            <person name="Klenk H.-P."/>
            <person name="Woyke T."/>
        </authorList>
    </citation>
    <scope>NUCLEOTIDE SEQUENCE [LARGE SCALE GENOMIC DNA]</scope>
    <source>
        <strain evidence="2 3">NA-134</strain>
    </source>
</reference>
<feature type="region of interest" description="Disordered" evidence="1">
    <location>
        <begin position="18"/>
        <end position="63"/>
    </location>
</feature>
<dbReference type="Proteomes" id="UP000002791">
    <property type="component" value="Chromosome"/>
</dbReference>
<proteinExistence type="predicted"/>
<organism evidence="2 3">
    <name type="scientific">Saccharomonospora cyanea NA-134</name>
    <dbReference type="NCBI Taxonomy" id="882082"/>
    <lineage>
        <taxon>Bacteria</taxon>
        <taxon>Bacillati</taxon>
        <taxon>Actinomycetota</taxon>
        <taxon>Actinomycetes</taxon>
        <taxon>Pseudonocardiales</taxon>
        <taxon>Pseudonocardiaceae</taxon>
        <taxon>Saccharomonospora</taxon>
    </lineage>
</organism>
<protein>
    <submittedName>
        <fullName evidence="2">Uncharacterized protein</fullName>
    </submittedName>
</protein>
<keyword evidence="3" id="KW-1185">Reference proteome</keyword>
<evidence type="ECO:0000256" key="1">
    <source>
        <dbReference type="SAM" id="MobiDB-lite"/>
    </source>
</evidence>
<feature type="compositionally biased region" description="Polar residues" evidence="1">
    <location>
        <begin position="45"/>
        <end position="57"/>
    </location>
</feature>
<feature type="compositionally biased region" description="Low complexity" evidence="1">
    <location>
        <begin position="32"/>
        <end position="44"/>
    </location>
</feature>
<dbReference type="RefSeq" id="WP_005452469.1">
    <property type="nucleotide sequence ID" value="NZ_CM001440.1"/>
</dbReference>
<gene>
    <name evidence="2" type="ORF">SaccyDRAFT_0038</name>
</gene>
<dbReference type="STRING" id="882082.SaccyDRAFT_0038"/>